<keyword evidence="2" id="KW-1185">Reference proteome</keyword>
<dbReference type="SUPFAM" id="SSF52540">
    <property type="entry name" value="P-loop containing nucleoside triphosphate hydrolases"/>
    <property type="match status" value="1"/>
</dbReference>
<reference evidence="1 2" key="1">
    <citation type="submission" date="2019-04" db="EMBL/GenBank/DDBJ databases">
        <title>Genome sequence of strain shin9-1.</title>
        <authorList>
            <person name="Gao J."/>
            <person name="Sun J."/>
        </authorList>
    </citation>
    <scope>NUCLEOTIDE SEQUENCE [LARGE SCALE GENOMIC DNA]</scope>
    <source>
        <strain evidence="2">shin9-1</strain>
    </source>
</reference>
<dbReference type="InterPro" id="IPR009744">
    <property type="entry name" value="VirC1"/>
</dbReference>
<sequence>MTVITFANTKGGAGKTTAAVLFTSELLHRGYRVCILDADPQRWLARWVEQMGGLPGLSVDSYITAATLQRTVAEKRKMFEYVVVDMPGIQSSLLASAVGFSNHVIVPIQGSQMDAQGGAQVLDLIRYLDRSAGISVPHSVLLSRVNPCVTTRSMQVVKKLLADQSIRVLNTPIVERSAYREMFDFHCLLRRLDPQKVSNLDKAIENASRYAEEIMALAPASQRLEPALMQSRRMPGLEIAA</sequence>
<protein>
    <submittedName>
        <fullName evidence="1">ParA family protein</fullName>
    </submittedName>
</protein>
<gene>
    <name evidence="1" type="ORF">FAA97_18570</name>
</gene>
<dbReference type="InterPro" id="IPR050678">
    <property type="entry name" value="DNA_Partitioning_ATPase"/>
</dbReference>
<dbReference type="EMBL" id="STGV01000007">
    <property type="protein sequence ID" value="THV20602.1"/>
    <property type="molecule type" value="Genomic_DNA"/>
</dbReference>
<dbReference type="Proteomes" id="UP000308828">
    <property type="component" value="Unassembled WGS sequence"/>
</dbReference>
<dbReference type="AlphaFoldDB" id="A0A4S8NWI8"/>
<dbReference type="PIRSF" id="PIRSF009320">
    <property type="entry name" value="Nuc_binding_HP_1000"/>
    <property type="match status" value="1"/>
</dbReference>
<proteinExistence type="predicted"/>
<comment type="caution">
    <text evidence="1">The sequence shown here is derived from an EMBL/GenBank/DDBJ whole genome shotgun (WGS) entry which is preliminary data.</text>
</comment>
<dbReference type="Gene3D" id="3.40.50.300">
    <property type="entry name" value="P-loop containing nucleotide triphosphate hydrolases"/>
    <property type="match status" value="1"/>
</dbReference>
<dbReference type="OrthoDB" id="113462at2"/>
<name>A0A4S8NWI8_9HYPH</name>
<dbReference type="PANTHER" id="PTHR13696">
    <property type="entry name" value="P-LOOP CONTAINING NUCLEOSIDE TRIPHOSPHATE HYDROLASE"/>
    <property type="match status" value="1"/>
</dbReference>
<evidence type="ECO:0000313" key="1">
    <source>
        <dbReference type="EMBL" id="THV20602.1"/>
    </source>
</evidence>
<dbReference type="CDD" id="cd02042">
    <property type="entry name" value="ParAB_family"/>
    <property type="match status" value="1"/>
</dbReference>
<dbReference type="InterPro" id="IPR027417">
    <property type="entry name" value="P-loop_NTPase"/>
</dbReference>
<dbReference type="PANTHER" id="PTHR13696:SF96">
    <property type="entry name" value="COBQ_COBB_MIND_PARA NUCLEOTIDE BINDING DOMAIN-CONTAINING PROTEIN"/>
    <property type="match status" value="1"/>
</dbReference>
<dbReference type="Pfam" id="PF07015">
    <property type="entry name" value="VirC1"/>
    <property type="match status" value="1"/>
</dbReference>
<evidence type="ECO:0000313" key="2">
    <source>
        <dbReference type="Proteomes" id="UP000308828"/>
    </source>
</evidence>
<organism evidence="1 2">
    <name type="scientific">Peteryoungia ipomoeae</name>
    <dbReference type="NCBI Taxonomy" id="1210932"/>
    <lineage>
        <taxon>Bacteria</taxon>
        <taxon>Pseudomonadati</taxon>
        <taxon>Pseudomonadota</taxon>
        <taxon>Alphaproteobacteria</taxon>
        <taxon>Hyphomicrobiales</taxon>
        <taxon>Rhizobiaceae</taxon>
        <taxon>Peteryoungia</taxon>
    </lineage>
</organism>
<dbReference type="RefSeq" id="WP_136600063.1">
    <property type="nucleotide sequence ID" value="NZ_STGV01000007.1"/>
</dbReference>
<accession>A0A4S8NWI8</accession>